<keyword evidence="3" id="KW-1185">Reference proteome</keyword>
<name>A0ABV5DPC8_9ACTN</name>
<reference evidence="2 3" key="1">
    <citation type="submission" date="2024-01" db="EMBL/GenBank/DDBJ databases">
        <title>Genome mining of biosynthetic gene clusters to explore secondary metabolites of Streptomyces sp.</title>
        <authorList>
            <person name="Baig A."/>
            <person name="Ajitkumar Shintre N."/>
            <person name="Kumar H."/>
            <person name="Anbarasu A."/>
            <person name="Ramaiah S."/>
        </authorList>
    </citation>
    <scope>NUCLEOTIDE SEQUENCE [LARGE SCALE GENOMIC DNA]</scope>
    <source>
        <strain evidence="2 3">A01</strain>
    </source>
</reference>
<dbReference type="RefSeq" id="WP_376736646.1">
    <property type="nucleotide sequence ID" value="NZ_JAYMRS010000001.1"/>
</dbReference>
<dbReference type="InterPro" id="IPR007278">
    <property type="entry name" value="DUF397"/>
</dbReference>
<organism evidence="2 3">
    <name type="scientific">Nocardiopsis alba</name>
    <dbReference type="NCBI Taxonomy" id="53437"/>
    <lineage>
        <taxon>Bacteria</taxon>
        <taxon>Bacillati</taxon>
        <taxon>Actinomycetota</taxon>
        <taxon>Actinomycetes</taxon>
        <taxon>Streptosporangiales</taxon>
        <taxon>Nocardiopsidaceae</taxon>
        <taxon>Nocardiopsis</taxon>
    </lineage>
</organism>
<comment type="caution">
    <text evidence="2">The sequence shown here is derived from an EMBL/GenBank/DDBJ whole genome shotgun (WGS) entry which is preliminary data.</text>
</comment>
<gene>
    <name evidence="2" type="ORF">VSQ78_01890</name>
</gene>
<sequence length="59" mass="6488">MMNEHWKKSSYSDGRGGDCVEARATAQGAAVRDTQNRGLAELSLPSTEWSALLHALRTR</sequence>
<dbReference type="Proteomes" id="UP001585053">
    <property type="component" value="Unassembled WGS sequence"/>
</dbReference>
<protein>
    <submittedName>
        <fullName evidence="2">DUF397 domain-containing protein</fullName>
    </submittedName>
</protein>
<evidence type="ECO:0000313" key="3">
    <source>
        <dbReference type="Proteomes" id="UP001585053"/>
    </source>
</evidence>
<evidence type="ECO:0000259" key="1">
    <source>
        <dbReference type="Pfam" id="PF04149"/>
    </source>
</evidence>
<proteinExistence type="predicted"/>
<dbReference type="Pfam" id="PF04149">
    <property type="entry name" value="DUF397"/>
    <property type="match status" value="1"/>
</dbReference>
<dbReference type="EMBL" id="JAYMRS010000001">
    <property type="protein sequence ID" value="MFB8766436.1"/>
    <property type="molecule type" value="Genomic_DNA"/>
</dbReference>
<feature type="domain" description="DUF397" evidence="1">
    <location>
        <begin position="5"/>
        <end position="57"/>
    </location>
</feature>
<evidence type="ECO:0000313" key="2">
    <source>
        <dbReference type="EMBL" id="MFB8766436.1"/>
    </source>
</evidence>
<accession>A0ABV5DPC8</accession>